<feature type="chain" id="PRO_5047077332" description="Peptidase C1A papain C-terminal domain-containing protein" evidence="1">
    <location>
        <begin position="19"/>
        <end position="501"/>
    </location>
</feature>
<accession>A0ABY8TQE8</accession>
<sequence>MAAAALLLLVAAVLLASTGPLLQPASAQGLGVAPDLLGAGAQATATAFEEFEDVLNLATVGGRGRGGRGSSGNIGGFSDARDFEQTQAAMYYIAGSSSSYLSRAVGQPRDQGKCLTCVAHAATEAVEMAVASAMDLTRKQLKRRGLTASPLSLYYCAAGGRSCNTGWDINQALRSLVEAPQWLQPNECMNNTLAQEGLREAAVLNWPSILSSFYQIQQHIRRHGSAITRITMPNDWEVQFNSSMRAVKGEDARPYRYNATARAAYGHALTIVGFDNQNFTWTLLNSWGSGNDPDNLRVKGGITADGLVKVRMGLLGVAQPEETYGVICEPTTGTPENQHGHMPWITDERRRMLTPLPAPDDMSGTCFNYTTLLDEGVAFIVDHFDLDIRTFVQDAANRGLFRLEDFTYKFAYKLQAAEIALVIRTVASVTQVLAADPPRVECTGFDAKGAASTAVCTSPTEAGNAACAAPGISSCMLHYKDINVTQLQPGSTVRVCNPNWA</sequence>
<dbReference type="Gene3D" id="3.90.70.10">
    <property type="entry name" value="Cysteine proteinases"/>
    <property type="match status" value="1"/>
</dbReference>
<keyword evidence="1" id="KW-0732">Signal</keyword>
<organism evidence="3 4">
    <name type="scientific">Tetradesmus obliquus</name>
    <name type="common">Green alga</name>
    <name type="synonym">Acutodesmus obliquus</name>
    <dbReference type="NCBI Taxonomy" id="3088"/>
    <lineage>
        <taxon>Eukaryota</taxon>
        <taxon>Viridiplantae</taxon>
        <taxon>Chlorophyta</taxon>
        <taxon>core chlorophytes</taxon>
        <taxon>Chlorophyceae</taxon>
        <taxon>CS clade</taxon>
        <taxon>Sphaeropleales</taxon>
        <taxon>Scenedesmaceae</taxon>
        <taxon>Tetradesmus</taxon>
    </lineage>
</organism>
<dbReference type="Pfam" id="PF00112">
    <property type="entry name" value="Peptidase_C1"/>
    <property type="match status" value="1"/>
</dbReference>
<gene>
    <name evidence="3" type="ORF">OEZ85_011459</name>
</gene>
<evidence type="ECO:0000259" key="2">
    <source>
        <dbReference type="Pfam" id="PF00112"/>
    </source>
</evidence>
<name>A0ABY8TQE8_TETOB</name>
<dbReference type="InterPro" id="IPR000668">
    <property type="entry name" value="Peptidase_C1A_C"/>
</dbReference>
<dbReference type="SUPFAM" id="SSF54001">
    <property type="entry name" value="Cysteine proteinases"/>
    <property type="match status" value="1"/>
</dbReference>
<reference evidence="3 4" key="1">
    <citation type="submission" date="2023-05" db="EMBL/GenBank/DDBJ databases">
        <title>A 100% complete, gapless, phased diploid assembly of the Scenedesmus obliquus UTEX 3031 genome.</title>
        <authorList>
            <person name="Biondi T.C."/>
            <person name="Hanschen E.R."/>
            <person name="Kwon T."/>
            <person name="Eng W."/>
            <person name="Kruse C.P.S."/>
            <person name="Koehler S.I."/>
            <person name="Kunde Y."/>
            <person name="Gleasner C.D."/>
            <person name="You Mak K.T."/>
            <person name="Polle J."/>
            <person name="Hovde B.T."/>
            <person name="Starkenburg S.R."/>
        </authorList>
    </citation>
    <scope>NUCLEOTIDE SEQUENCE [LARGE SCALE GENOMIC DNA]</scope>
    <source>
        <strain evidence="3 4">DOE0152z</strain>
    </source>
</reference>
<dbReference type="EMBL" id="CP126210">
    <property type="protein sequence ID" value="WIA11336.1"/>
    <property type="molecule type" value="Genomic_DNA"/>
</dbReference>
<feature type="signal peptide" evidence="1">
    <location>
        <begin position="1"/>
        <end position="18"/>
    </location>
</feature>
<dbReference type="Proteomes" id="UP001244341">
    <property type="component" value="Chromosome 3b"/>
</dbReference>
<keyword evidence="4" id="KW-1185">Reference proteome</keyword>
<dbReference type="InterPro" id="IPR038765">
    <property type="entry name" value="Papain-like_cys_pep_sf"/>
</dbReference>
<protein>
    <recommendedName>
        <fullName evidence="2">Peptidase C1A papain C-terminal domain-containing protein</fullName>
    </recommendedName>
</protein>
<feature type="domain" description="Peptidase C1A papain C-terminal" evidence="2">
    <location>
        <begin position="104"/>
        <end position="289"/>
    </location>
</feature>
<proteinExistence type="predicted"/>
<evidence type="ECO:0000313" key="4">
    <source>
        <dbReference type="Proteomes" id="UP001244341"/>
    </source>
</evidence>
<evidence type="ECO:0000256" key="1">
    <source>
        <dbReference type="SAM" id="SignalP"/>
    </source>
</evidence>
<evidence type="ECO:0000313" key="3">
    <source>
        <dbReference type="EMBL" id="WIA11336.1"/>
    </source>
</evidence>